<dbReference type="EMBL" id="HACG01028319">
    <property type="protein sequence ID" value="CEK75184.1"/>
    <property type="molecule type" value="Transcribed_RNA"/>
</dbReference>
<accession>A0A0B7A2M4</accession>
<evidence type="ECO:0000313" key="1">
    <source>
        <dbReference type="EMBL" id="CEK75184.1"/>
    </source>
</evidence>
<sequence>MWCILETGNFSFQFALQMLKNQVTTPERPNSMITHVAQYDENLALHTKLEFGQVGGDERSLCRM</sequence>
<gene>
    <name evidence="1" type="primary">ORF94413</name>
</gene>
<name>A0A0B7A2M4_9EUPU</name>
<dbReference type="AlphaFoldDB" id="A0A0B7A2M4"/>
<reference evidence="1" key="1">
    <citation type="submission" date="2014-12" db="EMBL/GenBank/DDBJ databases">
        <title>Insight into the proteome of Arion vulgaris.</title>
        <authorList>
            <person name="Aradska J."/>
            <person name="Bulat T."/>
            <person name="Smidak R."/>
            <person name="Sarate P."/>
            <person name="Gangsoo J."/>
            <person name="Sialana F."/>
            <person name="Bilban M."/>
            <person name="Lubec G."/>
        </authorList>
    </citation>
    <scope>NUCLEOTIDE SEQUENCE</scope>
    <source>
        <tissue evidence="1">Skin</tissue>
    </source>
</reference>
<proteinExistence type="predicted"/>
<protein>
    <submittedName>
        <fullName evidence="1">Uncharacterized protein</fullName>
    </submittedName>
</protein>
<organism evidence="1">
    <name type="scientific">Arion vulgaris</name>
    <dbReference type="NCBI Taxonomy" id="1028688"/>
    <lineage>
        <taxon>Eukaryota</taxon>
        <taxon>Metazoa</taxon>
        <taxon>Spiralia</taxon>
        <taxon>Lophotrochozoa</taxon>
        <taxon>Mollusca</taxon>
        <taxon>Gastropoda</taxon>
        <taxon>Heterobranchia</taxon>
        <taxon>Euthyneura</taxon>
        <taxon>Panpulmonata</taxon>
        <taxon>Eupulmonata</taxon>
        <taxon>Stylommatophora</taxon>
        <taxon>Helicina</taxon>
        <taxon>Arionoidea</taxon>
        <taxon>Arionidae</taxon>
        <taxon>Arion</taxon>
    </lineage>
</organism>